<evidence type="ECO:0008006" key="3">
    <source>
        <dbReference type="Google" id="ProtNLM"/>
    </source>
</evidence>
<reference evidence="1 2" key="1">
    <citation type="submission" date="2021-01" db="EMBL/GenBank/DDBJ databases">
        <title>Identification and Characterization of Corynebacterium sp.</title>
        <authorList>
            <person name="Luo Q."/>
            <person name="Qu P."/>
            <person name="Chen Q."/>
        </authorList>
    </citation>
    <scope>NUCLEOTIDE SEQUENCE [LARGE SCALE GENOMIC DNA]</scope>
    <source>
        <strain evidence="1 2">MC-18</strain>
    </source>
</reference>
<organism evidence="1 2">
    <name type="scientific">Corynebacterium lipophilum</name>
    <dbReference type="NCBI Taxonomy" id="2804918"/>
    <lineage>
        <taxon>Bacteria</taxon>
        <taxon>Bacillati</taxon>
        <taxon>Actinomycetota</taxon>
        <taxon>Actinomycetes</taxon>
        <taxon>Mycobacteriales</taxon>
        <taxon>Corynebacteriaceae</taxon>
        <taxon>Corynebacterium</taxon>
    </lineage>
</organism>
<dbReference type="Proteomes" id="UP001205920">
    <property type="component" value="Unassembled WGS sequence"/>
</dbReference>
<dbReference type="EMBL" id="JAEUWV010000005">
    <property type="protein sequence ID" value="MCO6394417.1"/>
    <property type="molecule type" value="Genomic_DNA"/>
</dbReference>
<proteinExistence type="predicted"/>
<dbReference type="RefSeq" id="WP_070362096.1">
    <property type="nucleotide sequence ID" value="NZ_JAEUWV010000005.1"/>
</dbReference>
<gene>
    <name evidence="1" type="ORF">JMN37_05400</name>
</gene>
<accession>A0AAW5HU75</accession>
<comment type="caution">
    <text evidence="1">The sequence shown here is derived from an EMBL/GenBank/DDBJ whole genome shotgun (WGS) entry which is preliminary data.</text>
</comment>
<sequence>MTTVWWRGAALEGTDAAVATVEGATITADGHRITMVSTSPASLRGVDERGQRYLLRKTSLTVARYAAECGGRPYTVRRTRGRCRDIIDARGITVATTNGHLNGELEVTVQGDCASEALVGDLLFITWALTYVDTPTRRLRY</sequence>
<evidence type="ECO:0000313" key="2">
    <source>
        <dbReference type="Proteomes" id="UP001205920"/>
    </source>
</evidence>
<name>A0AAW5HU75_9CORY</name>
<dbReference type="AlphaFoldDB" id="A0AAW5HU75"/>
<evidence type="ECO:0000313" key="1">
    <source>
        <dbReference type="EMBL" id="MCO6394417.1"/>
    </source>
</evidence>
<keyword evidence="2" id="KW-1185">Reference proteome</keyword>
<protein>
    <recommendedName>
        <fullName evidence="3">Tubby C 2</fullName>
    </recommendedName>
</protein>